<organism evidence="2 3">
    <name type="scientific">Suillus fuscotomentosus</name>
    <dbReference type="NCBI Taxonomy" id="1912939"/>
    <lineage>
        <taxon>Eukaryota</taxon>
        <taxon>Fungi</taxon>
        <taxon>Dikarya</taxon>
        <taxon>Basidiomycota</taxon>
        <taxon>Agaricomycotina</taxon>
        <taxon>Agaricomycetes</taxon>
        <taxon>Agaricomycetidae</taxon>
        <taxon>Boletales</taxon>
        <taxon>Suillineae</taxon>
        <taxon>Suillaceae</taxon>
        <taxon>Suillus</taxon>
    </lineage>
</organism>
<gene>
    <name evidence="2" type="ORF">F5891DRAFT_985610</name>
</gene>
<sequence length="296" mass="32058">MPIIIDSVNMLEDVIFLDIDNIVPSWDTYCFALDIHSLGCKRVVLHFKDAQILQLKNSKDEEDNSPLAEEGTVAKASEDDEELVVETWEKESAVQTSEDEEEELVVPVPIPLHLENPNPDPGNPTAPWRYYRNSALGCAGEPGWLDWEGPVGGDRVSSFLDKSHGGGHYAHAQLPRLLHLVMVLTGVRRKKLPSSDVAERKMLGIDKDSERKECNEDADAGCENECGAKLLDIVCNEESAAGECVVDATGGDCAADWITFADGALRHGYSFVVPALAGVCAGAPTSSTASTSQAHK</sequence>
<reference evidence="2" key="1">
    <citation type="journal article" date="2020" name="New Phytol.">
        <title>Comparative genomics reveals dynamic genome evolution in host specialist ectomycorrhizal fungi.</title>
        <authorList>
            <person name="Lofgren L.A."/>
            <person name="Nguyen N.H."/>
            <person name="Vilgalys R."/>
            <person name="Ruytinx J."/>
            <person name="Liao H.L."/>
            <person name="Branco S."/>
            <person name="Kuo A."/>
            <person name="LaButti K."/>
            <person name="Lipzen A."/>
            <person name="Andreopoulos W."/>
            <person name="Pangilinan J."/>
            <person name="Riley R."/>
            <person name="Hundley H."/>
            <person name="Na H."/>
            <person name="Barry K."/>
            <person name="Grigoriev I.V."/>
            <person name="Stajich J.E."/>
            <person name="Kennedy P.G."/>
        </authorList>
    </citation>
    <scope>NUCLEOTIDE SEQUENCE</scope>
    <source>
        <strain evidence="2">FC203</strain>
    </source>
</reference>
<dbReference type="GeneID" id="64671924"/>
<name>A0AAD4DTK3_9AGAM</name>
<evidence type="ECO:0000313" key="2">
    <source>
        <dbReference type="EMBL" id="KAG1893705.1"/>
    </source>
</evidence>
<keyword evidence="3" id="KW-1185">Reference proteome</keyword>
<comment type="caution">
    <text evidence="2">The sequence shown here is derived from an EMBL/GenBank/DDBJ whole genome shotgun (WGS) entry which is preliminary data.</text>
</comment>
<dbReference type="EMBL" id="JABBWK010000092">
    <property type="protein sequence ID" value="KAG1893705.1"/>
    <property type="molecule type" value="Genomic_DNA"/>
</dbReference>
<dbReference type="RefSeq" id="XP_041219281.1">
    <property type="nucleotide sequence ID" value="XM_041377626.1"/>
</dbReference>
<evidence type="ECO:0000256" key="1">
    <source>
        <dbReference type="SAM" id="MobiDB-lite"/>
    </source>
</evidence>
<evidence type="ECO:0000313" key="3">
    <source>
        <dbReference type="Proteomes" id="UP001195769"/>
    </source>
</evidence>
<dbReference type="Proteomes" id="UP001195769">
    <property type="component" value="Unassembled WGS sequence"/>
</dbReference>
<proteinExistence type="predicted"/>
<dbReference type="AlphaFoldDB" id="A0AAD4DTK3"/>
<feature type="region of interest" description="Disordered" evidence="1">
    <location>
        <begin position="58"/>
        <end position="81"/>
    </location>
</feature>
<protein>
    <submittedName>
        <fullName evidence="2">Uncharacterized protein</fullName>
    </submittedName>
</protein>
<accession>A0AAD4DTK3</accession>